<dbReference type="AlphaFoldDB" id="A0A840A6C2"/>
<dbReference type="RefSeq" id="WP_184382012.1">
    <property type="nucleotide sequence ID" value="NZ_JACIDJ010000001.1"/>
</dbReference>
<protein>
    <submittedName>
        <fullName evidence="1">NDP-sugar pyrophosphorylase family protein</fullName>
    </submittedName>
</protein>
<dbReference type="Proteomes" id="UP000553193">
    <property type="component" value="Unassembled WGS sequence"/>
</dbReference>
<dbReference type="Gene3D" id="2.160.10.10">
    <property type="entry name" value="Hexapeptide repeat proteins"/>
    <property type="match status" value="1"/>
</dbReference>
<name>A0A840A6C2_9PROT</name>
<proteinExistence type="predicted"/>
<comment type="caution">
    <text evidence="1">The sequence shown here is derived from an EMBL/GenBank/DDBJ whole genome shotgun (WGS) entry which is preliminary data.</text>
</comment>
<sequence length="213" mass="22828">MSRPPLVRPRARAWLPWHPAVLPLRGNRVRGPGLGPFLLRAATLFDHGATNNRITVGPGFHNRGLVVMVVGHGNELRIGADVAWGGLISLYGDGLVVEIGDRCDAKGVRLIAHHADVRIGADCLFAKGIEIRSSDIHKLRDRASGERLNPPAPVAIGRQVWVAGGAFIGKGVTVPDGCVVGAHAVLTRPFTERDCVLAGQPARVVRQGVVWER</sequence>
<dbReference type="EMBL" id="JACIDJ010000001">
    <property type="protein sequence ID" value="MBB3897069.1"/>
    <property type="molecule type" value="Genomic_DNA"/>
</dbReference>
<evidence type="ECO:0000313" key="2">
    <source>
        <dbReference type="Proteomes" id="UP000553193"/>
    </source>
</evidence>
<evidence type="ECO:0000313" key="1">
    <source>
        <dbReference type="EMBL" id="MBB3897069.1"/>
    </source>
</evidence>
<reference evidence="1 2" key="1">
    <citation type="submission" date="2020-08" db="EMBL/GenBank/DDBJ databases">
        <title>Genomic Encyclopedia of Type Strains, Phase IV (KMG-IV): sequencing the most valuable type-strain genomes for metagenomic binning, comparative biology and taxonomic classification.</title>
        <authorList>
            <person name="Goeker M."/>
        </authorList>
    </citation>
    <scope>NUCLEOTIDE SEQUENCE [LARGE SCALE GENOMIC DNA]</scope>
    <source>
        <strain evidence="1 2">DSM 19979</strain>
    </source>
</reference>
<dbReference type="InterPro" id="IPR011004">
    <property type="entry name" value="Trimer_LpxA-like_sf"/>
</dbReference>
<gene>
    <name evidence="1" type="ORF">GGQ83_000495</name>
</gene>
<keyword evidence="2" id="KW-1185">Reference proteome</keyword>
<dbReference type="PANTHER" id="PTHR23416:SF78">
    <property type="entry name" value="LIPOPOLYSACCHARIDE BIOSYNTHESIS O-ACETYL TRANSFERASE WBBJ-RELATED"/>
    <property type="match status" value="1"/>
</dbReference>
<dbReference type="PANTHER" id="PTHR23416">
    <property type="entry name" value="SIALIC ACID SYNTHASE-RELATED"/>
    <property type="match status" value="1"/>
</dbReference>
<accession>A0A840A6C2</accession>
<organism evidence="1 2">
    <name type="scientific">Roseococcus suduntuyensis</name>
    <dbReference type="NCBI Taxonomy" id="455361"/>
    <lineage>
        <taxon>Bacteria</taxon>
        <taxon>Pseudomonadati</taxon>
        <taxon>Pseudomonadota</taxon>
        <taxon>Alphaproteobacteria</taxon>
        <taxon>Acetobacterales</taxon>
        <taxon>Roseomonadaceae</taxon>
        <taxon>Roseococcus</taxon>
    </lineage>
</organism>
<dbReference type="InterPro" id="IPR051159">
    <property type="entry name" value="Hexapeptide_acetyltransf"/>
</dbReference>
<dbReference type="SUPFAM" id="SSF51161">
    <property type="entry name" value="Trimeric LpxA-like enzymes"/>
    <property type="match status" value="1"/>
</dbReference>